<dbReference type="SUPFAM" id="SSF51126">
    <property type="entry name" value="Pectin lyase-like"/>
    <property type="match status" value="1"/>
</dbReference>
<organism evidence="1 2">
    <name type="scientific">Sinomicrobium pectinilyticum</name>
    <dbReference type="NCBI Taxonomy" id="1084421"/>
    <lineage>
        <taxon>Bacteria</taxon>
        <taxon>Pseudomonadati</taxon>
        <taxon>Bacteroidota</taxon>
        <taxon>Flavobacteriia</taxon>
        <taxon>Flavobacteriales</taxon>
        <taxon>Flavobacteriaceae</taxon>
        <taxon>Sinomicrobium</taxon>
    </lineage>
</organism>
<gene>
    <name evidence="1" type="ORF">ED312_15535</name>
</gene>
<dbReference type="InterPro" id="IPR013783">
    <property type="entry name" value="Ig-like_fold"/>
</dbReference>
<protein>
    <submittedName>
        <fullName evidence="1">DUF4957 domain-containing protein</fullName>
    </submittedName>
</protein>
<evidence type="ECO:0000313" key="2">
    <source>
        <dbReference type="Proteomes" id="UP000267469"/>
    </source>
</evidence>
<dbReference type="EMBL" id="RJTM01000107">
    <property type="protein sequence ID" value="RNL83077.1"/>
    <property type="molecule type" value="Genomic_DNA"/>
</dbReference>
<sequence length="566" mass="62925">MDTRYNHFAIPKKEPMKPKYKKYRQWMLIVALALFLWNCSDDDNNAEGDGLSRMFTPGKIDAESRTTSVKLTWQPSLYTGGLDVTYTVQVSRDTLFADASGVEYEEVVDTAGITLTDENIAARRKYFARIKANALDNTAESYWMTSGSFAIQGVQNMLPVYDPERRATSVTLRWKEGTEFNRMEMTPVIGAEENGEAILGDPVEIPLNADDVASGFKVLENLEPRRSYQVEIYQNSSSMGYVAFTTRLQTVYAYTVSPGDDLKAVIDNAGDGEVIGLEPGVYELSGTKFNIDGKTVVLMSTSGNPENTILRTNQFTLMNDNAGLSFSGITFDLGGNLYFLDVASGAGATFKNVKVNNCIIENAATSAFRTDRADLYRIDTIQFSNTRFRNMEGSNYWMLHIEKTEVKLLELDNCTVNNIGRGIIRMTKSLDMAPKVVINHCTFNNFGGNGTNNTLFDGGSNIIDLTIQNSILANMPYEGSTVGTSVLRVNNDAAKVNISNNNFYNLTADGEQFATFPDYSYLTMQNNLEETLDWNASTEDFSLPQDSPLRTLSTEGRALGDVRWTY</sequence>
<accession>A0A3N0E5H7</accession>
<proteinExistence type="predicted"/>
<comment type="caution">
    <text evidence="1">The sequence shown here is derived from an EMBL/GenBank/DDBJ whole genome shotgun (WGS) entry which is preliminary data.</text>
</comment>
<dbReference type="OrthoDB" id="691503at2"/>
<dbReference type="SUPFAM" id="SSF49265">
    <property type="entry name" value="Fibronectin type III"/>
    <property type="match status" value="1"/>
</dbReference>
<evidence type="ECO:0000313" key="1">
    <source>
        <dbReference type="EMBL" id="RNL83077.1"/>
    </source>
</evidence>
<keyword evidence="2" id="KW-1185">Reference proteome</keyword>
<reference evidence="1 2" key="1">
    <citation type="submission" date="2018-10" db="EMBL/GenBank/DDBJ databases">
        <title>Sinomicrobium pectinilyticum sp. nov., a pectinase-producing bacterium isolated from alkaline and saline soil, and emended description of the genus Sinomicrobium.</title>
        <authorList>
            <person name="Cheng B."/>
            <person name="Li C."/>
            <person name="Lai Q."/>
            <person name="Du M."/>
            <person name="Shao Z."/>
            <person name="Xu P."/>
            <person name="Yang C."/>
        </authorList>
    </citation>
    <scope>NUCLEOTIDE SEQUENCE [LARGE SCALE GENOMIC DNA]</scope>
    <source>
        <strain evidence="1 2">5DNS001</strain>
    </source>
</reference>
<dbReference type="InterPro" id="IPR036116">
    <property type="entry name" value="FN3_sf"/>
</dbReference>
<dbReference type="InterPro" id="IPR011050">
    <property type="entry name" value="Pectin_lyase_fold/virulence"/>
</dbReference>
<dbReference type="AlphaFoldDB" id="A0A3N0E5H7"/>
<dbReference type="Gene3D" id="2.60.40.10">
    <property type="entry name" value="Immunoglobulins"/>
    <property type="match status" value="1"/>
</dbReference>
<name>A0A3N0E5H7_SINP1</name>
<dbReference type="Proteomes" id="UP000267469">
    <property type="component" value="Unassembled WGS sequence"/>
</dbReference>